<dbReference type="PANTHER" id="PTHR33393:SF12">
    <property type="entry name" value="CAPSULE BIOSYNTHESIS PROTEIN CAPA"/>
    <property type="match status" value="1"/>
</dbReference>
<evidence type="ECO:0000259" key="3">
    <source>
        <dbReference type="SMART" id="SM00854"/>
    </source>
</evidence>
<comment type="similarity">
    <text evidence="1">Belongs to the CapA family.</text>
</comment>
<dbReference type="Gene3D" id="3.60.21.10">
    <property type="match status" value="1"/>
</dbReference>
<dbReference type="InterPro" id="IPR019079">
    <property type="entry name" value="Capsule_synth_CapA"/>
</dbReference>
<keyword evidence="5" id="KW-1185">Reference proteome</keyword>
<dbReference type="PANTHER" id="PTHR33393">
    <property type="entry name" value="POLYGLUTAMINE SYNTHESIS ACCESSORY PROTEIN RV0574C-RELATED"/>
    <property type="match status" value="1"/>
</dbReference>
<feature type="region of interest" description="Disordered" evidence="2">
    <location>
        <begin position="410"/>
        <end position="429"/>
    </location>
</feature>
<dbReference type="RefSeq" id="WP_020918529.1">
    <property type="nucleotide sequence ID" value="NZ_ANAH02000063.1"/>
</dbReference>
<dbReference type="AlphaFoldDB" id="S9P2S5"/>
<dbReference type="InterPro" id="IPR029052">
    <property type="entry name" value="Metallo-depent_PP-like"/>
</dbReference>
<proteinExistence type="inferred from homology"/>
<dbReference type="eggNOG" id="COG2843">
    <property type="taxonomic scope" value="Bacteria"/>
</dbReference>
<comment type="caution">
    <text evidence="4">The sequence shown here is derived from an EMBL/GenBank/DDBJ whole genome shotgun (WGS) entry which is preliminary data.</text>
</comment>
<dbReference type="OrthoDB" id="5405713at2"/>
<dbReference type="SUPFAM" id="SSF56300">
    <property type="entry name" value="Metallo-dependent phosphatases"/>
    <property type="match status" value="1"/>
</dbReference>
<protein>
    <recommendedName>
        <fullName evidence="3">Capsule synthesis protein CapA domain-containing protein</fullName>
    </recommendedName>
</protein>
<reference evidence="4" key="1">
    <citation type="submission" date="2013-05" db="EMBL/GenBank/DDBJ databases">
        <title>Genome assembly of Cystobacter fuscus DSM 2262.</title>
        <authorList>
            <person name="Sharma G."/>
            <person name="Khatri I."/>
            <person name="Kaur C."/>
            <person name="Mayilraj S."/>
            <person name="Subramanian S."/>
        </authorList>
    </citation>
    <scope>NUCLEOTIDE SEQUENCE [LARGE SCALE GENOMIC DNA]</scope>
    <source>
        <strain evidence="4">DSM 2262</strain>
    </source>
</reference>
<name>S9P2S5_CYSF2</name>
<evidence type="ECO:0000256" key="2">
    <source>
        <dbReference type="SAM" id="MobiDB-lite"/>
    </source>
</evidence>
<accession>S9P2S5</accession>
<dbReference type="Proteomes" id="UP000011682">
    <property type="component" value="Unassembled WGS sequence"/>
</dbReference>
<dbReference type="Pfam" id="PF09587">
    <property type="entry name" value="PGA_cap"/>
    <property type="match status" value="1"/>
</dbReference>
<feature type="domain" description="Capsule synthesis protein CapA" evidence="3">
    <location>
        <begin position="21"/>
        <end position="292"/>
    </location>
</feature>
<gene>
    <name evidence="4" type="ORF">D187_006641</name>
</gene>
<dbReference type="SMART" id="SM00854">
    <property type="entry name" value="PGA_cap"/>
    <property type="match status" value="1"/>
</dbReference>
<sequence>MFVPVLLVVSLVGAAPAERVDLVFGGDIIPHDGVKQAAAEHALSQPGGAARAVSLNHEGWDFVLEPIARELRAADLAVVNLETPISGNPRAPTAPLIFDAPPQLAHALVSAGVDVVSIANNHAFDQRRAGIPSTWSHLDAAGLNHVGSAPTEAMAWEPLVVERKGIRVGLLSITRWLNGASNPDDPDRSPHVAYVPYPSKKRRGLTPEAAAALVGSAARRCDALIVMIHWGTEYSHSPKPEDRQLAQRLLEAGALAVVGHHPHVLQPIEPYRTRAGRDTVVAFSLGNLIANQDGHYVHGAGAEARGRKRDSMLFRLSLSRPHPGAPVELAGTSVLPVWIDTNYVVALREREGQRRIQPVLLDEELKTLSGRLLAFSASGPPRKVREERRELERRLDLARRRRALILRMTLPPSGGEGSVSPAASVRGVN</sequence>
<evidence type="ECO:0000256" key="1">
    <source>
        <dbReference type="ARBA" id="ARBA00005662"/>
    </source>
</evidence>
<dbReference type="EMBL" id="ANAH02000063">
    <property type="protein sequence ID" value="EPX57466.1"/>
    <property type="molecule type" value="Genomic_DNA"/>
</dbReference>
<evidence type="ECO:0000313" key="5">
    <source>
        <dbReference type="Proteomes" id="UP000011682"/>
    </source>
</evidence>
<dbReference type="CDD" id="cd07381">
    <property type="entry name" value="MPP_CapA"/>
    <property type="match status" value="1"/>
</dbReference>
<organism evidence="4 5">
    <name type="scientific">Cystobacter fuscus (strain ATCC 25194 / DSM 2262 / NBRC 100088 / M29)</name>
    <dbReference type="NCBI Taxonomy" id="1242864"/>
    <lineage>
        <taxon>Bacteria</taxon>
        <taxon>Pseudomonadati</taxon>
        <taxon>Myxococcota</taxon>
        <taxon>Myxococcia</taxon>
        <taxon>Myxococcales</taxon>
        <taxon>Cystobacterineae</taxon>
        <taxon>Archangiaceae</taxon>
        <taxon>Cystobacter</taxon>
    </lineage>
</organism>
<dbReference type="InterPro" id="IPR052169">
    <property type="entry name" value="CW_Biosynth-Accessory"/>
</dbReference>
<evidence type="ECO:0000313" key="4">
    <source>
        <dbReference type="EMBL" id="EPX57466.1"/>
    </source>
</evidence>